<evidence type="ECO:0000313" key="3">
    <source>
        <dbReference type="Proteomes" id="UP000202420"/>
    </source>
</evidence>
<dbReference type="GeneID" id="5470488"/>
<dbReference type="GO" id="GO:0015035">
    <property type="term" value="F:protein-disulfide reductase activity"/>
    <property type="evidence" value="ECO:0007669"/>
    <property type="project" value="TreeGrafter"/>
</dbReference>
<dbReference type="Gene3D" id="3.40.30.10">
    <property type="entry name" value="Glutaredoxin"/>
    <property type="match status" value="1"/>
</dbReference>
<evidence type="ECO:0000259" key="1">
    <source>
        <dbReference type="PROSITE" id="PS51352"/>
    </source>
</evidence>
<dbReference type="SUPFAM" id="SSF52833">
    <property type="entry name" value="Thioredoxin-like"/>
    <property type="match status" value="1"/>
</dbReference>
<dbReference type="RefSeq" id="YP_001426562.1">
    <property type="nucleotide sequence ID" value="NC_008724.1"/>
</dbReference>
<dbReference type="PROSITE" id="PS51352">
    <property type="entry name" value="THIOREDOXIN_2"/>
    <property type="match status" value="1"/>
</dbReference>
<dbReference type="Pfam" id="PF00085">
    <property type="entry name" value="Thioredoxin"/>
    <property type="match status" value="1"/>
</dbReference>
<dbReference type="InterPro" id="IPR013766">
    <property type="entry name" value="Thioredoxin_domain"/>
</dbReference>
<dbReference type="OrthoDB" id="17607at10239"/>
<proteinExistence type="predicted"/>
<keyword evidence="3" id="KW-1185">Reference proteome</keyword>
<dbReference type="EMBL" id="EF101928">
    <property type="protein sequence ID" value="ABT16215.1"/>
    <property type="molecule type" value="Genomic_DNA"/>
</dbReference>
<dbReference type="KEGG" id="vg:5470488"/>
<reference evidence="2 3" key="1">
    <citation type="submission" date="2006-09" db="EMBL/GenBank/DDBJ databases">
        <title>Sequence and annotation of the 288-kb ATCV-1 virus that infects an endosymbiotic Chlorella strain of the heliozoon Acanthocystis turfacea.</title>
        <authorList>
            <person name="Fitzgerald L.A."/>
            <person name="Graves M.V."/>
            <person name="Li X."/>
            <person name="Pfitzner A.J.P."/>
            <person name="Hartigan J."/>
            <person name="Van Etten J.L."/>
        </authorList>
    </citation>
    <scope>NUCLEOTIDE SEQUENCE [LARGE SCALE GENOMIC DNA]</scope>
    <source>
        <strain evidence="2 3">ATCV-1</strain>
    </source>
</reference>
<sequence>MAEHDNFKTFLPFRRDLKTPCILFAKWDNCGHCHAMAPHMKTVQAKLRGSMPVYIVDAEKQNKVCEQLQVKGFPTVMVLRKDRMVKKYNGPHDAQKVLAFVKTASA</sequence>
<feature type="domain" description="Thioredoxin" evidence="1">
    <location>
        <begin position="1"/>
        <end position="106"/>
    </location>
</feature>
<dbReference type="InterPro" id="IPR036249">
    <property type="entry name" value="Thioredoxin-like_sf"/>
</dbReference>
<accession>A7K841</accession>
<dbReference type="Proteomes" id="UP000202420">
    <property type="component" value="Segment"/>
</dbReference>
<dbReference type="PANTHER" id="PTHR45815:SF3">
    <property type="entry name" value="PROTEIN DISULFIDE-ISOMERASE A6"/>
    <property type="match status" value="1"/>
</dbReference>
<dbReference type="CDD" id="cd02961">
    <property type="entry name" value="PDI_a_family"/>
    <property type="match status" value="1"/>
</dbReference>
<name>A7K841_9PHYC</name>
<gene>
    <name evidence="2" type="primary">Z081L</name>
    <name evidence="2" type="ORF">ATCV1_Z081L</name>
</gene>
<dbReference type="GO" id="GO:0034976">
    <property type="term" value="P:response to endoplasmic reticulum stress"/>
    <property type="evidence" value="ECO:0007669"/>
    <property type="project" value="TreeGrafter"/>
</dbReference>
<dbReference type="PANTHER" id="PTHR45815">
    <property type="entry name" value="PROTEIN DISULFIDE-ISOMERASE A6"/>
    <property type="match status" value="1"/>
</dbReference>
<organism evidence="2 3">
    <name type="scientific">Chlorovirus heliozoae</name>
    <dbReference type="NCBI Taxonomy" id="322019"/>
    <lineage>
        <taxon>Viruses</taxon>
        <taxon>Varidnaviria</taxon>
        <taxon>Bamfordvirae</taxon>
        <taxon>Nucleocytoviricota</taxon>
        <taxon>Megaviricetes</taxon>
        <taxon>Algavirales</taxon>
        <taxon>Phycodnaviridae</taxon>
        <taxon>Chlorovirus</taxon>
    </lineage>
</organism>
<evidence type="ECO:0000313" key="2">
    <source>
        <dbReference type="EMBL" id="ABT16215.1"/>
    </source>
</evidence>
<protein>
    <submittedName>
        <fullName evidence="2">Uncharacterized protein Z081L</fullName>
    </submittedName>
</protein>